<name>A0ACC1A3G7_9ROSI</name>
<gene>
    <name evidence="1" type="ORF">Patl1_12388</name>
</gene>
<accession>A0ACC1A3G7</accession>
<evidence type="ECO:0000313" key="1">
    <source>
        <dbReference type="EMBL" id="KAJ0081849.1"/>
    </source>
</evidence>
<dbReference type="Proteomes" id="UP001164250">
    <property type="component" value="Chromosome 12"/>
</dbReference>
<comment type="caution">
    <text evidence="1">The sequence shown here is derived from an EMBL/GenBank/DDBJ whole genome shotgun (WGS) entry which is preliminary data.</text>
</comment>
<protein>
    <submittedName>
        <fullName evidence="1">Uncharacterized protein</fullName>
    </submittedName>
</protein>
<proteinExistence type="predicted"/>
<organism evidence="1 2">
    <name type="scientific">Pistacia atlantica</name>
    <dbReference type="NCBI Taxonomy" id="434234"/>
    <lineage>
        <taxon>Eukaryota</taxon>
        <taxon>Viridiplantae</taxon>
        <taxon>Streptophyta</taxon>
        <taxon>Embryophyta</taxon>
        <taxon>Tracheophyta</taxon>
        <taxon>Spermatophyta</taxon>
        <taxon>Magnoliopsida</taxon>
        <taxon>eudicotyledons</taxon>
        <taxon>Gunneridae</taxon>
        <taxon>Pentapetalae</taxon>
        <taxon>rosids</taxon>
        <taxon>malvids</taxon>
        <taxon>Sapindales</taxon>
        <taxon>Anacardiaceae</taxon>
        <taxon>Pistacia</taxon>
    </lineage>
</organism>
<keyword evidence="2" id="KW-1185">Reference proteome</keyword>
<reference evidence="2" key="1">
    <citation type="journal article" date="2023" name="G3 (Bethesda)">
        <title>Genome assembly and association tests identify interacting loci associated with vigor, precocity, and sex in interspecific pistachio rootstocks.</title>
        <authorList>
            <person name="Palmer W."/>
            <person name="Jacygrad E."/>
            <person name="Sagayaradj S."/>
            <person name="Cavanaugh K."/>
            <person name="Han R."/>
            <person name="Bertier L."/>
            <person name="Beede B."/>
            <person name="Kafkas S."/>
            <person name="Golino D."/>
            <person name="Preece J."/>
            <person name="Michelmore R."/>
        </authorList>
    </citation>
    <scope>NUCLEOTIDE SEQUENCE [LARGE SCALE GENOMIC DNA]</scope>
</reference>
<sequence>MAGTRRFSLGAQPDVEQILLEAQHRWLHPPEICELLRNHNKFRISHQPPNLPSSGSIFLFDRKVVRYFRNDGHKWRKKKDGKKVKESHEKLRVGSVNELQCYYAHGEDNKNFQRRSYWMLQEELSNIVLVHYRDVKETLLKQGHGISEQLVAKSFGESQEFGSHLQFLGEWQTVNFLVDRHLKMILLANVSHIQTWNKVLLQSFVSKTPIVLIYLTPLSLPVHIHKIKMMFRDSFQMQNIHIFCNQIQETISNVEGKSIYSGAIKQHLLDCSLPEEGLRKIESSYGFMSEKVAGADVQFSSAAHRKTVETENRIDGSSIPTQPHVDTSMPSSSLSEDQLCDIIDFTTNGACVGSETEVY</sequence>
<dbReference type="EMBL" id="CM047908">
    <property type="protein sequence ID" value="KAJ0081849.1"/>
    <property type="molecule type" value="Genomic_DNA"/>
</dbReference>
<evidence type="ECO:0000313" key="2">
    <source>
        <dbReference type="Proteomes" id="UP001164250"/>
    </source>
</evidence>